<sequence length="70" mass="7686">MAIQIAPMVAAQGFVEVPIWLAMCGIYPAGREKTFRGNPKLTPWDRVQEAMDAGRWPASKSVELKKAGRG</sequence>
<dbReference type="EMBL" id="AAYA01000003">
    <property type="protein sequence ID" value="EBA09129.1"/>
    <property type="molecule type" value="Genomic_DNA"/>
</dbReference>
<evidence type="ECO:0000313" key="2">
    <source>
        <dbReference type="Proteomes" id="UP000005713"/>
    </source>
</evidence>
<dbReference type="AlphaFoldDB" id="A3K014"/>
<name>A3K014_SAGS3</name>
<comment type="caution">
    <text evidence="1">The sequence shown here is derived from an EMBL/GenBank/DDBJ whole genome shotgun (WGS) entry which is preliminary data.</text>
</comment>
<gene>
    <name evidence="1" type="ORF">SSE37_22844</name>
</gene>
<protein>
    <submittedName>
        <fullName evidence="1">Uncharacterized protein</fullName>
    </submittedName>
</protein>
<proteinExistence type="predicted"/>
<keyword evidence="2" id="KW-1185">Reference proteome</keyword>
<reference evidence="1 2" key="1">
    <citation type="submission" date="2006-06" db="EMBL/GenBank/DDBJ databases">
        <authorList>
            <person name="Moran M.A."/>
            <person name="Ferriera S."/>
            <person name="Johnson J."/>
            <person name="Kravitz S."/>
            <person name="Beeson K."/>
            <person name="Sutton G."/>
            <person name="Rogers Y.-H."/>
            <person name="Friedman R."/>
            <person name="Frazier M."/>
            <person name="Venter J.C."/>
        </authorList>
    </citation>
    <scope>NUCLEOTIDE SEQUENCE [LARGE SCALE GENOMIC DNA]</scope>
    <source>
        <strain evidence="1 2">E-37</strain>
    </source>
</reference>
<accession>A3K014</accession>
<dbReference type="Proteomes" id="UP000005713">
    <property type="component" value="Unassembled WGS sequence"/>
</dbReference>
<evidence type="ECO:0000313" key="1">
    <source>
        <dbReference type="EMBL" id="EBA09129.1"/>
    </source>
</evidence>
<organism evidence="1 2">
    <name type="scientific">Sagittula stellata (strain ATCC 700073 / DSM 11524 / E-37)</name>
    <dbReference type="NCBI Taxonomy" id="388399"/>
    <lineage>
        <taxon>Bacteria</taxon>
        <taxon>Pseudomonadati</taxon>
        <taxon>Pseudomonadota</taxon>
        <taxon>Alphaproteobacteria</taxon>
        <taxon>Rhodobacterales</taxon>
        <taxon>Roseobacteraceae</taxon>
        <taxon>Sagittula</taxon>
    </lineage>
</organism>